<accession>A0A427YAP5</accession>
<keyword evidence="6" id="KW-0862">Zinc</keyword>
<reference evidence="12 13" key="1">
    <citation type="submission" date="2018-11" db="EMBL/GenBank/DDBJ databases">
        <title>Genome sequence of Apiotrichum porosum DSM 27194.</title>
        <authorList>
            <person name="Aliyu H."/>
            <person name="Gorte O."/>
            <person name="Ochsenreither K."/>
        </authorList>
    </citation>
    <scope>NUCLEOTIDE SEQUENCE [LARGE SCALE GENOMIC DNA]</scope>
    <source>
        <strain evidence="12 13">DSM 27194</strain>
    </source>
</reference>
<dbReference type="SUPFAM" id="SSF52540">
    <property type="entry name" value="P-loop containing nucleoside triphosphate hydrolases"/>
    <property type="match status" value="1"/>
</dbReference>
<dbReference type="GeneID" id="39585256"/>
<evidence type="ECO:0000256" key="7">
    <source>
        <dbReference type="ARBA" id="ARBA00022840"/>
    </source>
</evidence>
<evidence type="ECO:0000256" key="3">
    <source>
        <dbReference type="ARBA" id="ARBA00022741"/>
    </source>
</evidence>
<dbReference type="GO" id="GO:0000731">
    <property type="term" value="P:DNA synthesis involved in DNA repair"/>
    <property type="evidence" value="ECO:0007669"/>
    <property type="project" value="TreeGrafter"/>
</dbReference>
<dbReference type="PANTHER" id="PTHR13779">
    <property type="entry name" value="WERNER HELICASE-INTERACTING PROTEIN 1 FAMILY MEMBER"/>
    <property type="match status" value="1"/>
</dbReference>
<dbReference type="FunFam" id="1.20.272.10:FF:000001">
    <property type="entry name" value="Putative AAA family ATPase"/>
    <property type="match status" value="1"/>
</dbReference>
<organism evidence="12 13">
    <name type="scientific">Apiotrichum porosum</name>
    <dbReference type="NCBI Taxonomy" id="105984"/>
    <lineage>
        <taxon>Eukaryota</taxon>
        <taxon>Fungi</taxon>
        <taxon>Dikarya</taxon>
        <taxon>Basidiomycota</taxon>
        <taxon>Agaricomycotina</taxon>
        <taxon>Tremellomycetes</taxon>
        <taxon>Trichosporonales</taxon>
        <taxon>Trichosporonaceae</taxon>
        <taxon>Apiotrichum</taxon>
    </lineage>
</organism>
<dbReference type="GO" id="GO:0003677">
    <property type="term" value="F:DNA binding"/>
    <property type="evidence" value="ECO:0007669"/>
    <property type="project" value="InterPro"/>
</dbReference>
<evidence type="ECO:0000256" key="9">
    <source>
        <dbReference type="PROSITE-ProRule" id="PRU01256"/>
    </source>
</evidence>
<keyword evidence="8 9" id="KW-0234">DNA repair</keyword>
<name>A0A427YAP5_9TREE</name>
<keyword evidence="3" id="KW-0547">Nucleotide-binding</keyword>
<dbReference type="CDD" id="cd18139">
    <property type="entry name" value="HLD_clamp_RarA"/>
    <property type="match status" value="1"/>
</dbReference>
<dbReference type="SMART" id="SM00734">
    <property type="entry name" value="ZnF_Rad18"/>
    <property type="match status" value="1"/>
</dbReference>
<evidence type="ECO:0000256" key="4">
    <source>
        <dbReference type="ARBA" id="ARBA00022763"/>
    </source>
</evidence>
<sequence length="578" mass="63014">MAPQKVQCPICDRTVSESDINLHLDLQCPGAAGPSSPTKQPSSPPRPRLSQPSASGGQGHLRSSQGSGRSTETPARPPKPQPTSQSRPVAPPFAGAKRSASMREDHTPNGTEKKPRVNPLTANQPLAERSRPSSLNQYVGQDDLVGPGSLLRARIERGDTFSCILWGPPGSGKTTLARLMARMANADYKELSATSSGAADVRQVFEQAKNGLKLTGRKTVLLVDEIHRFTKPQQDLFLPFVEQGHVHLIGATTENPSFKCTGALLSRCQVFTLSAHTPKDLETIMANALTAIPDPPRLPPTLLPFLAEVADGDARAALNGLELALKVCEMPSYRQTTLDGNDNEADLAKRDERLMYAVRNGLRKGYNRTGEEHYDFISAMHKSLRGSDGSAAMYWLARMLTGGEDPLYIARRLVVVASEDVGLADPKALPLAIATHQACQMIGMPECRINLAHCVAYLAEAPKSTRAYEAYKRAEALATRPPLPPVPLQVRNAPTHLMKKLGYGKEYAYNPDFSHPVTNEYLPSELAECSSLHPNEDAHILRTPEAEARTKAWDDSRLAEWEHVTGKTWEAGTNKTNK</sequence>
<dbReference type="Pfam" id="PF12002">
    <property type="entry name" value="MgsA_C"/>
    <property type="match status" value="1"/>
</dbReference>
<dbReference type="GO" id="GO:0006271">
    <property type="term" value="P:DNA strand elongation involved in DNA replication"/>
    <property type="evidence" value="ECO:0007669"/>
    <property type="project" value="UniProtKB-ARBA"/>
</dbReference>
<dbReference type="GO" id="GO:0017116">
    <property type="term" value="F:single-stranded DNA helicase activity"/>
    <property type="evidence" value="ECO:0007669"/>
    <property type="project" value="TreeGrafter"/>
</dbReference>
<evidence type="ECO:0000256" key="8">
    <source>
        <dbReference type="ARBA" id="ARBA00023204"/>
    </source>
</evidence>
<evidence type="ECO:0000256" key="10">
    <source>
        <dbReference type="SAM" id="MobiDB-lite"/>
    </source>
</evidence>
<dbReference type="STRING" id="105984.A0A427YAP5"/>
<comment type="similarity">
    <text evidence="1">Belongs to the AAA ATPase family. RarA/MGS1/WRNIP1 subfamily.</text>
</comment>
<dbReference type="Gene3D" id="1.20.272.10">
    <property type="match status" value="1"/>
</dbReference>
<dbReference type="InterPro" id="IPR008921">
    <property type="entry name" value="DNA_pol3_clamp-load_cplx_C"/>
</dbReference>
<dbReference type="GO" id="GO:0016887">
    <property type="term" value="F:ATP hydrolysis activity"/>
    <property type="evidence" value="ECO:0007669"/>
    <property type="project" value="InterPro"/>
</dbReference>
<dbReference type="Gene3D" id="1.10.8.60">
    <property type="match status" value="1"/>
</dbReference>
<feature type="compositionally biased region" description="Basic and acidic residues" evidence="10">
    <location>
        <begin position="101"/>
        <end position="115"/>
    </location>
</feature>
<protein>
    <recommendedName>
        <fullName evidence="11">UBZ4-type domain-containing protein</fullName>
    </recommendedName>
</protein>
<keyword evidence="13" id="KW-1185">Reference proteome</keyword>
<dbReference type="Gene3D" id="1.10.3710.10">
    <property type="entry name" value="DNA polymerase III clamp loader subunits, C-terminal domain"/>
    <property type="match status" value="1"/>
</dbReference>
<dbReference type="InterPro" id="IPR003959">
    <property type="entry name" value="ATPase_AAA_core"/>
</dbReference>
<evidence type="ECO:0000313" key="12">
    <source>
        <dbReference type="EMBL" id="RSH88183.1"/>
    </source>
</evidence>
<dbReference type="InterPro" id="IPR027417">
    <property type="entry name" value="P-loop_NTPase"/>
</dbReference>
<feature type="region of interest" description="Disordered" evidence="10">
    <location>
        <begin position="25"/>
        <end position="139"/>
    </location>
</feature>
<feature type="compositionally biased region" description="Polar residues" evidence="10">
    <location>
        <begin position="61"/>
        <end position="73"/>
    </location>
</feature>
<evidence type="ECO:0000256" key="6">
    <source>
        <dbReference type="ARBA" id="ARBA00022833"/>
    </source>
</evidence>
<dbReference type="PROSITE" id="PS51908">
    <property type="entry name" value="ZF_UBZ4"/>
    <property type="match status" value="1"/>
</dbReference>
<evidence type="ECO:0000313" key="13">
    <source>
        <dbReference type="Proteomes" id="UP000279236"/>
    </source>
</evidence>
<keyword evidence="4 9" id="KW-0227">DNA damage</keyword>
<dbReference type="InterPro" id="IPR021886">
    <property type="entry name" value="MgsA_C"/>
</dbReference>
<gene>
    <name evidence="12" type="ORF">EHS24_000713</name>
</gene>
<dbReference type="GO" id="GO:0008047">
    <property type="term" value="F:enzyme activator activity"/>
    <property type="evidence" value="ECO:0007669"/>
    <property type="project" value="TreeGrafter"/>
</dbReference>
<evidence type="ECO:0000256" key="2">
    <source>
        <dbReference type="ARBA" id="ARBA00022723"/>
    </source>
</evidence>
<evidence type="ECO:0000256" key="1">
    <source>
        <dbReference type="ARBA" id="ARBA00008959"/>
    </source>
</evidence>
<feature type="domain" description="UBZ4-type" evidence="11">
    <location>
        <begin position="5"/>
        <end position="33"/>
    </location>
</feature>
<keyword evidence="7" id="KW-0067">ATP-binding</keyword>
<dbReference type="InterPro" id="IPR006642">
    <property type="entry name" value="Rad18_UBZ4"/>
</dbReference>
<dbReference type="GO" id="GO:0008270">
    <property type="term" value="F:zinc ion binding"/>
    <property type="evidence" value="ECO:0007669"/>
    <property type="project" value="UniProtKB-KW"/>
</dbReference>
<proteinExistence type="inferred from homology"/>
<dbReference type="OrthoDB" id="10265467at2759"/>
<dbReference type="EMBL" id="RSCE01000001">
    <property type="protein sequence ID" value="RSH88183.1"/>
    <property type="molecule type" value="Genomic_DNA"/>
</dbReference>
<dbReference type="RefSeq" id="XP_028480391.1">
    <property type="nucleotide sequence ID" value="XM_028616534.1"/>
</dbReference>
<dbReference type="Pfam" id="PF16193">
    <property type="entry name" value="AAA_assoc_2"/>
    <property type="match status" value="1"/>
</dbReference>
<evidence type="ECO:0000259" key="11">
    <source>
        <dbReference type="PROSITE" id="PS51908"/>
    </source>
</evidence>
<dbReference type="Pfam" id="PF00004">
    <property type="entry name" value="AAA"/>
    <property type="match status" value="1"/>
</dbReference>
<dbReference type="Gene3D" id="3.30.160.60">
    <property type="entry name" value="Classic Zinc Finger"/>
    <property type="match status" value="1"/>
</dbReference>
<dbReference type="GO" id="GO:0005524">
    <property type="term" value="F:ATP binding"/>
    <property type="evidence" value="ECO:0007669"/>
    <property type="project" value="UniProtKB-KW"/>
</dbReference>
<dbReference type="GO" id="GO:0005634">
    <property type="term" value="C:nucleus"/>
    <property type="evidence" value="ECO:0007669"/>
    <property type="project" value="TreeGrafter"/>
</dbReference>
<dbReference type="FunFam" id="3.40.50.300:FF:000345">
    <property type="entry name" value="AAA family ATPase"/>
    <property type="match status" value="1"/>
</dbReference>
<keyword evidence="2" id="KW-0479">Metal-binding</keyword>
<dbReference type="InterPro" id="IPR032423">
    <property type="entry name" value="AAA_assoc_2"/>
</dbReference>
<comment type="caution">
    <text evidence="12">The sequence shown here is derived from an EMBL/GenBank/DDBJ whole genome shotgun (WGS) entry which is preliminary data.</text>
</comment>
<evidence type="ECO:0000256" key="5">
    <source>
        <dbReference type="ARBA" id="ARBA00022771"/>
    </source>
</evidence>
<dbReference type="InterPro" id="IPR003593">
    <property type="entry name" value="AAA+_ATPase"/>
</dbReference>
<dbReference type="CDD" id="cd00009">
    <property type="entry name" value="AAA"/>
    <property type="match status" value="1"/>
</dbReference>
<dbReference type="Gene3D" id="3.40.50.300">
    <property type="entry name" value="P-loop containing nucleotide triphosphate hydrolases"/>
    <property type="match status" value="1"/>
</dbReference>
<dbReference type="Proteomes" id="UP000279236">
    <property type="component" value="Unassembled WGS sequence"/>
</dbReference>
<dbReference type="AlphaFoldDB" id="A0A427YAP5"/>
<dbReference type="InterPro" id="IPR051314">
    <property type="entry name" value="AAA_ATPase_RarA/MGS1/WRNIP1"/>
</dbReference>
<dbReference type="PANTHER" id="PTHR13779:SF7">
    <property type="entry name" value="ATPASE WRNIP1"/>
    <property type="match status" value="1"/>
</dbReference>
<dbReference type="SUPFAM" id="SSF48019">
    <property type="entry name" value="post-AAA+ oligomerization domain-like"/>
    <property type="match status" value="1"/>
</dbReference>
<keyword evidence="5 9" id="KW-0863">Zinc-finger</keyword>
<dbReference type="SMART" id="SM00382">
    <property type="entry name" value="AAA"/>
    <property type="match status" value="1"/>
</dbReference>